<gene>
    <name evidence="1" type="ORF">ECXG_04263</name>
</gene>
<dbReference type="AlphaFoldDB" id="A0A1X3IT50"/>
<reference evidence="1 2" key="1">
    <citation type="submission" date="2010-04" db="EMBL/GenBank/DDBJ databases">
        <title>The Genome Sequence of Escherichia coli TA447.</title>
        <authorList>
            <consortium name="The Broad Institute Genome Sequencing Platform"/>
            <consortium name="The Broad Institute Genome Sequencing Center for Infectious Disease"/>
            <person name="Feldgarden M."/>
            <person name="Gordon D.M."/>
            <person name="Johnson J.R."/>
            <person name="Johnston B.D."/>
            <person name="Young S."/>
            <person name="Zeng Q."/>
            <person name="Koehrsen M."/>
            <person name="Alvarado L."/>
            <person name="Berlin A.M."/>
            <person name="Borenstein D."/>
            <person name="Chapman S.B."/>
            <person name="Chen Z."/>
            <person name="Engels R."/>
            <person name="Freedman E."/>
            <person name="Gellesch M."/>
            <person name="Goldberg J."/>
            <person name="Griggs A."/>
            <person name="Gujja S."/>
            <person name="Heilman E.R."/>
            <person name="Heiman D.I."/>
            <person name="Hepburn T.A."/>
            <person name="Howarth C."/>
            <person name="Jen D."/>
            <person name="Larson L."/>
            <person name="Mehta T."/>
            <person name="Park D."/>
            <person name="Pearson M."/>
            <person name="Richards J."/>
            <person name="Roberts A."/>
            <person name="Saif S."/>
            <person name="Shea T.D."/>
            <person name="Shenoy N."/>
            <person name="Sisk P."/>
            <person name="Stolte C."/>
            <person name="Sykes S.N."/>
            <person name="Walk T."/>
            <person name="White J."/>
            <person name="Yandava C."/>
            <person name="Haas B."/>
            <person name="Henn M.R."/>
            <person name="Nusbaum C."/>
            <person name="Birren B."/>
        </authorList>
    </citation>
    <scope>NUCLEOTIDE SEQUENCE [LARGE SCALE GENOMIC DNA]</scope>
    <source>
        <strain evidence="1 2">TA447</strain>
    </source>
</reference>
<sequence length="84" mass="9465">MPLEFEKVRMYSTVLEMRPFITGEKYEAKVTNVYGYDGNEISLPKGGYLWGLGWGKTSQEARDNAVNSAINELKNCGIEVGDRK</sequence>
<protein>
    <submittedName>
        <fullName evidence="1">Uncharacterized protein</fullName>
    </submittedName>
</protein>
<name>A0A1X3IT50_ECOLX</name>
<evidence type="ECO:0000313" key="1">
    <source>
        <dbReference type="EMBL" id="OSK88064.1"/>
    </source>
</evidence>
<proteinExistence type="predicted"/>
<organism evidence="1 2">
    <name type="scientific">Escherichia coli TA447</name>
    <dbReference type="NCBI Taxonomy" id="656447"/>
    <lineage>
        <taxon>Bacteria</taxon>
        <taxon>Pseudomonadati</taxon>
        <taxon>Pseudomonadota</taxon>
        <taxon>Gammaproteobacteria</taxon>
        <taxon>Enterobacterales</taxon>
        <taxon>Enterobacteriaceae</taxon>
        <taxon>Escherichia</taxon>
    </lineage>
</organism>
<comment type="caution">
    <text evidence="1">The sequence shown here is derived from an EMBL/GenBank/DDBJ whole genome shotgun (WGS) entry which is preliminary data.</text>
</comment>
<dbReference type="Proteomes" id="UP000193942">
    <property type="component" value="Unassembled WGS sequence"/>
</dbReference>
<evidence type="ECO:0000313" key="2">
    <source>
        <dbReference type="Proteomes" id="UP000193942"/>
    </source>
</evidence>
<dbReference type="EMBL" id="ADIZ01000046">
    <property type="protein sequence ID" value="OSK88064.1"/>
    <property type="molecule type" value="Genomic_DNA"/>
</dbReference>
<accession>A0A1X3IT50</accession>